<keyword evidence="5 6" id="KW-0472">Membrane</keyword>
<proteinExistence type="predicted"/>
<dbReference type="PANTHER" id="PTHR30086">
    <property type="entry name" value="ARGININE EXPORTER PROTEIN ARGO"/>
    <property type="match status" value="1"/>
</dbReference>
<name>A0A8J7M8B3_9RHOB</name>
<feature type="transmembrane region" description="Helical" evidence="6">
    <location>
        <begin position="66"/>
        <end position="89"/>
    </location>
</feature>
<reference evidence="8" key="1">
    <citation type="submission" date="2020-12" db="EMBL/GenBank/DDBJ databases">
        <title>Bacterial taxonomy.</title>
        <authorList>
            <person name="Pan X."/>
        </authorList>
    </citation>
    <scope>NUCLEOTIDE SEQUENCE</scope>
    <source>
        <strain evidence="8">M0105</strain>
    </source>
</reference>
<evidence type="ECO:0000256" key="6">
    <source>
        <dbReference type="SAM" id="Phobius"/>
    </source>
</evidence>
<evidence type="ECO:0000256" key="2">
    <source>
        <dbReference type="ARBA" id="ARBA00022475"/>
    </source>
</evidence>
<dbReference type="RefSeq" id="WP_200610374.1">
    <property type="nucleotide sequence ID" value="NZ_JAEHHL010000007.1"/>
</dbReference>
<keyword evidence="4 6" id="KW-1133">Transmembrane helix</keyword>
<organism evidence="8 9">
    <name type="scientific">Thermohalobaculum xanthum</name>
    <dbReference type="NCBI Taxonomy" id="2753746"/>
    <lineage>
        <taxon>Bacteria</taxon>
        <taxon>Pseudomonadati</taxon>
        <taxon>Pseudomonadota</taxon>
        <taxon>Alphaproteobacteria</taxon>
        <taxon>Rhodobacterales</taxon>
        <taxon>Paracoccaceae</taxon>
        <taxon>Thermohalobaculum</taxon>
    </lineage>
</organism>
<evidence type="ECO:0000256" key="7">
    <source>
        <dbReference type="SAM" id="SignalP"/>
    </source>
</evidence>
<feature type="signal peptide" evidence="7">
    <location>
        <begin position="1"/>
        <end position="19"/>
    </location>
</feature>
<evidence type="ECO:0000313" key="9">
    <source>
        <dbReference type="Proteomes" id="UP000655420"/>
    </source>
</evidence>
<dbReference type="AlphaFoldDB" id="A0A8J7M8B3"/>
<keyword evidence="3 6" id="KW-0812">Transmembrane</keyword>
<feature type="transmembrane region" description="Helical" evidence="6">
    <location>
        <begin position="149"/>
        <end position="174"/>
    </location>
</feature>
<evidence type="ECO:0000313" key="8">
    <source>
        <dbReference type="EMBL" id="MBK0400060.1"/>
    </source>
</evidence>
<dbReference type="GO" id="GO:0015171">
    <property type="term" value="F:amino acid transmembrane transporter activity"/>
    <property type="evidence" value="ECO:0007669"/>
    <property type="project" value="TreeGrafter"/>
</dbReference>
<dbReference type="EMBL" id="JAEHHL010000007">
    <property type="protein sequence ID" value="MBK0400060.1"/>
    <property type="molecule type" value="Genomic_DNA"/>
</dbReference>
<comment type="subcellular location">
    <subcellularLocation>
        <location evidence="1">Cell membrane</location>
        <topology evidence="1">Multi-pass membrane protein</topology>
    </subcellularLocation>
</comment>
<evidence type="ECO:0000256" key="4">
    <source>
        <dbReference type="ARBA" id="ARBA00022989"/>
    </source>
</evidence>
<accession>A0A8J7M8B3</accession>
<keyword evidence="2" id="KW-1003">Cell membrane</keyword>
<dbReference type="Pfam" id="PF01810">
    <property type="entry name" value="LysE"/>
    <property type="match status" value="1"/>
</dbReference>
<dbReference type="PANTHER" id="PTHR30086:SF20">
    <property type="entry name" value="ARGININE EXPORTER PROTEIN ARGO-RELATED"/>
    <property type="match status" value="1"/>
</dbReference>
<keyword evidence="9" id="KW-1185">Reference proteome</keyword>
<sequence length="207" mass="20155">MTGAAFLVAPALAFFVAAASPGPATLSVAATSMARGRPAGLAMAAGLSLGLAAWGVVAATGLGALMLAWAPALGIVRIAGGCFLLWLAWRSAQSALRPAAAGGTASGAKGARGMFRQGLLLNLLNPKALLAWGAVIALGMPAGAGAAEFAAIVGVCSALGCAIYAGYAVLFSLAAVRAGYARARRWIDGVCAALFAAAGGALIAGRT</sequence>
<feature type="transmembrane region" description="Helical" evidence="6">
    <location>
        <begin position="39"/>
        <end position="59"/>
    </location>
</feature>
<dbReference type="InterPro" id="IPR001123">
    <property type="entry name" value="LeuE-type"/>
</dbReference>
<evidence type="ECO:0000256" key="5">
    <source>
        <dbReference type="ARBA" id="ARBA00023136"/>
    </source>
</evidence>
<comment type="caution">
    <text evidence="8">The sequence shown here is derived from an EMBL/GenBank/DDBJ whole genome shotgun (WGS) entry which is preliminary data.</text>
</comment>
<evidence type="ECO:0000256" key="1">
    <source>
        <dbReference type="ARBA" id="ARBA00004651"/>
    </source>
</evidence>
<gene>
    <name evidence="8" type="ORF">H0I76_12745</name>
</gene>
<protein>
    <submittedName>
        <fullName evidence="8">LysE family transporter</fullName>
    </submittedName>
</protein>
<dbReference type="GO" id="GO:0005886">
    <property type="term" value="C:plasma membrane"/>
    <property type="evidence" value="ECO:0007669"/>
    <property type="project" value="UniProtKB-SubCell"/>
</dbReference>
<keyword evidence="7" id="KW-0732">Signal</keyword>
<feature type="transmembrane region" description="Helical" evidence="6">
    <location>
        <begin position="186"/>
        <end position="205"/>
    </location>
</feature>
<dbReference type="Proteomes" id="UP000655420">
    <property type="component" value="Unassembled WGS sequence"/>
</dbReference>
<evidence type="ECO:0000256" key="3">
    <source>
        <dbReference type="ARBA" id="ARBA00022692"/>
    </source>
</evidence>
<feature type="chain" id="PRO_5035322781" evidence="7">
    <location>
        <begin position="20"/>
        <end position="207"/>
    </location>
</feature>